<dbReference type="EMBL" id="CAICTM010000384">
    <property type="protein sequence ID" value="CAB9509335.1"/>
    <property type="molecule type" value="Genomic_DNA"/>
</dbReference>
<proteinExistence type="predicted"/>
<keyword evidence="3" id="KW-1185">Reference proteome</keyword>
<feature type="region of interest" description="Disordered" evidence="1">
    <location>
        <begin position="1"/>
        <end position="22"/>
    </location>
</feature>
<reference evidence="2" key="1">
    <citation type="submission" date="2020-06" db="EMBL/GenBank/DDBJ databases">
        <authorList>
            <consortium name="Plant Systems Biology data submission"/>
        </authorList>
    </citation>
    <scope>NUCLEOTIDE SEQUENCE</scope>
    <source>
        <strain evidence="2">D6</strain>
    </source>
</reference>
<sequence>MIQMQEAKTQQESEEDDQSPKFVFPFPEIYTYPTMFPYHASIGGMDMNPSKSSDSETTNASTEDQKKGSTLSSFLKSKNKMNKGCESASTVSTTIAELARADGYWLGLEIYLKQTTATTLDDDDVSTITLECYYAGNR</sequence>
<dbReference type="Proteomes" id="UP001153069">
    <property type="component" value="Unassembled WGS sequence"/>
</dbReference>
<evidence type="ECO:0000256" key="1">
    <source>
        <dbReference type="SAM" id="MobiDB-lite"/>
    </source>
</evidence>
<gene>
    <name evidence="2" type="ORF">SEMRO_385_G131740.1</name>
</gene>
<feature type="region of interest" description="Disordered" evidence="1">
    <location>
        <begin position="43"/>
        <end position="75"/>
    </location>
</feature>
<name>A0A9N8HEF8_9STRA</name>
<comment type="caution">
    <text evidence="2">The sequence shown here is derived from an EMBL/GenBank/DDBJ whole genome shotgun (WGS) entry which is preliminary data.</text>
</comment>
<organism evidence="2 3">
    <name type="scientific">Seminavis robusta</name>
    <dbReference type="NCBI Taxonomy" id="568900"/>
    <lineage>
        <taxon>Eukaryota</taxon>
        <taxon>Sar</taxon>
        <taxon>Stramenopiles</taxon>
        <taxon>Ochrophyta</taxon>
        <taxon>Bacillariophyta</taxon>
        <taxon>Bacillariophyceae</taxon>
        <taxon>Bacillariophycidae</taxon>
        <taxon>Naviculales</taxon>
        <taxon>Naviculaceae</taxon>
        <taxon>Seminavis</taxon>
    </lineage>
</organism>
<protein>
    <submittedName>
        <fullName evidence="2">Uncharacterized protein</fullName>
    </submittedName>
</protein>
<accession>A0A9N8HEF8</accession>
<evidence type="ECO:0000313" key="2">
    <source>
        <dbReference type="EMBL" id="CAB9509335.1"/>
    </source>
</evidence>
<feature type="compositionally biased region" description="Polar residues" evidence="1">
    <location>
        <begin position="1"/>
        <end position="10"/>
    </location>
</feature>
<evidence type="ECO:0000313" key="3">
    <source>
        <dbReference type="Proteomes" id="UP001153069"/>
    </source>
</evidence>
<feature type="compositionally biased region" description="Polar residues" evidence="1">
    <location>
        <begin position="49"/>
        <end position="75"/>
    </location>
</feature>
<dbReference type="AlphaFoldDB" id="A0A9N8HEF8"/>